<name>A0AA40A4T4_9PEZI</name>
<dbReference type="RefSeq" id="XP_060292596.1">
    <property type="nucleotide sequence ID" value="XM_060442517.1"/>
</dbReference>
<feature type="compositionally biased region" description="Low complexity" evidence="3">
    <location>
        <begin position="1"/>
        <end position="12"/>
    </location>
</feature>
<feature type="region of interest" description="Disordered" evidence="3">
    <location>
        <begin position="1"/>
        <end position="32"/>
    </location>
</feature>
<feature type="region of interest" description="Disordered" evidence="3">
    <location>
        <begin position="62"/>
        <end position="81"/>
    </location>
</feature>
<dbReference type="Pfam" id="PF07859">
    <property type="entry name" value="Abhydrolase_3"/>
    <property type="match status" value="1"/>
</dbReference>
<dbReference type="Proteomes" id="UP001172101">
    <property type="component" value="Unassembled WGS sequence"/>
</dbReference>
<keyword evidence="6" id="KW-1185">Reference proteome</keyword>
<protein>
    <submittedName>
        <fullName evidence="5">Alpha/beta hydrolase fold-domain-containing protein</fullName>
    </submittedName>
</protein>
<accession>A0AA40A4T4</accession>
<keyword evidence="2 5" id="KW-0378">Hydrolase</keyword>
<dbReference type="InterPro" id="IPR029058">
    <property type="entry name" value="AB_hydrolase_fold"/>
</dbReference>
<dbReference type="InterPro" id="IPR002168">
    <property type="entry name" value="Lipase_GDXG_HIS_AS"/>
</dbReference>
<dbReference type="PANTHER" id="PTHR48081:SF8">
    <property type="entry name" value="ALPHA_BETA HYDROLASE FOLD-3 DOMAIN-CONTAINING PROTEIN-RELATED"/>
    <property type="match status" value="1"/>
</dbReference>
<dbReference type="GO" id="GO:0016787">
    <property type="term" value="F:hydrolase activity"/>
    <property type="evidence" value="ECO:0007669"/>
    <property type="project" value="UniProtKB-KW"/>
</dbReference>
<evidence type="ECO:0000256" key="3">
    <source>
        <dbReference type="SAM" id="MobiDB-lite"/>
    </source>
</evidence>
<dbReference type="GeneID" id="85325787"/>
<evidence type="ECO:0000313" key="6">
    <source>
        <dbReference type="Proteomes" id="UP001172101"/>
    </source>
</evidence>
<evidence type="ECO:0000313" key="5">
    <source>
        <dbReference type="EMBL" id="KAK0709292.1"/>
    </source>
</evidence>
<reference evidence="5" key="1">
    <citation type="submission" date="2023-06" db="EMBL/GenBank/DDBJ databases">
        <title>Genome-scale phylogeny and comparative genomics of the fungal order Sordariales.</title>
        <authorList>
            <consortium name="Lawrence Berkeley National Laboratory"/>
            <person name="Hensen N."/>
            <person name="Bonometti L."/>
            <person name="Westerberg I."/>
            <person name="Brannstrom I.O."/>
            <person name="Guillou S."/>
            <person name="Cros-Aarteil S."/>
            <person name="Calhoun S."/>
            <person name="Haridas S."/>
            <person name="Kuo A."/>
            <person name="Mondo S."/>
            <person name="Pangilinan J."/>
            <person name="Riley R."/>
            <person name="LaButti K."/>
            <person name="Andreopoulos B."/>
            <person name="Lipzen A."/>
            <person name="Chen C."/>
            <person name="Yanf M."/>
            <person name="Daum C."/>
            <person name="Ng V."/>
            <person name="Clum A."/>
            <person name="Steindorff A."/>
            <person name="Ohm R."/>
            <person name="Martin F."/>
            <person name="Silar P."/>
            <person name="Natvig D."/>
            <person name="Lalanne C."/>
            <person name="Gautier V."/>
            <person name="Ament-velasquez S.L."/>
            <person name="Kruys A."/>
            <person name="Hutchinson M.I."/>
            <person name="Powell A.J."/>
            <person name="Barry K."/>
            <person name="Miller A.N."/>
            <person name="Grigoriev I.V."/>
            <person name="Debuchy R."/>
            <person name="Gladieux P."/>
            <person name="Thoren M.H."/>
            <person name="Johannesson H."/>
        </authorList>
    </citation>
    <scope>NUCLEOTIDE SEQUENCE</scope>
    <source>
        <strain evidence="5">SMH2392-1A</strain>
    </source>
</reference>
<dbReference type="InterPro" id="IPR013094">
    <property type="entry name" value="AB_hydrolase_3"/>
</dbReference>
<dbReference type="EMBL" id="JAUIRO010000006">
    <property type="protein sequence ID" value="KAK0709292.1"/>
    <property type="molecule type" value="Genomic_DNA"/>
</dbReference>
<dbReference type="PANTHER" id="PTHR48081">
    <property type="entry name" value="AB HYDROLASE SUPERFAMILY PROTEIN C4A8.06C"/>
    <property type="match status" value="1"/>
</dbReference>
<organism evidence="5 6">
    <name type="scientific">Lasiosphaeria miniovina</name>
    <dbReference type="NCBI Taxonomy" id="1954250"/>
    <lineage>
        <taxon>Eukaryota</taxon>
        <taxon>Fungi</taxon>
        <taxon>Dikarya</taxon>
        <taxon>Ascomycota</taxon>
        <taxon>Pezizomycotina</taxon>
        <taxon>Sordariomycetes</taxon>
        <taxon>Sordariomycetidae</taxon>
        <taxon>Sordariales</taxon>
        <taxon>Lasiosphaeriaceae</taxon>
        <taxon>Lasiosphaeria</taxon>
    </lineage>
</organism>
<feature type="domain" description="Alpha/beta hydrolase fold-3" evidence="4">
    <location>
        <begin position="120"/>
        <end position="340"/>
    </location>
</feature>
<dbReference type="AlphaFoldDB" id="A0AA40A4T4"/>
<dbReference type="InterPro" id="IPR050300">
    <property type="entry name" value="GDXG_lipolytic_enzyme"/>
</dbReference>
<dbReference type="Gene3D" id="3.40.50.1820">
    <property type="entry name" value="alpha/beta hydrolase"/>
    <property type="match status" value="1"/>
</dbReference>
<sequence>MPSHTTTTGTTTNMPSHTITTGTTRPIYQPLHPSARPLLDPEYVAFHDAHLQYILPDDRKPWDGSARAGHGGAMPPTESPPVPVGRVLDIHSIAGRYDVRIFTPPPLPSGSGGAPWPVFLWFHGGGWCVGDVSHNNDACALICTRARCVVVAVGYRLAPEHVFPAAIDDAAHALRWARHAHGLAAHLGSGEALDPSRVAVGGLSAGGQLAASLAFEEGGEDLAFALLVVPVVDSTATVGTTWARNADAPWLTPKRMAWYRDMYFRGKDEEDRRHWRASPNFAPAALLARSPRTWIAVAERDLLAPEAEGYAEQLAAAWDGEGVKDREVVVKVYQGSTHSILALNGEFSTAALFAWFCGVPCES</sequence>
<dbReference type="SUPFAM" id="SSF53474">
    <property type="entry name" value="alpha/beta-Hydrolases"/>
    <property type="match status" value="1"/>
</dbReference>
<evidence type="ECO:0000256" key="1">
    <source>
        <dbReference type="ARBA" id="ARBA00010515"/>
    </source>
</evidence>
<comment type="similarity">
    <text evidence="1">Belongs to the 'GDXG' lipolytic enzyme family.</text>
</comment>
<comment type="caution">
    <text evidence="5">The sequence shown here is derived from an EMBL/GenBank/DDBJ whole genome shotgun (WGS) entry which is preliminary data.</text>
</comment>
<proteinExistence type="inferred from homology"/>
<evidence type="ECO:0000256" key="2">
    <source>
        <dbReference type="ARBA" id="ARBA00022801"/>
    </source>
</evidence>
<evidence type="ECO:0000259" key="4">
    <source>
        <dbReference type="Pfam" id="PF07859"/>
    </source>
</evidence>
<gene>
    <name evidence="5" type="ORF">B0T26DRAFT_721088</name>
</gene>
<dbReference type="PROSITE" id="PS01173">
    <property type="entry name" value="LIPASE_GDXG_HIS"/>
    <property type="match status" value="1"/>
</dbReference>
<feature type="compositionally biased region" description="Polar residues" evidence="3">
    <location>
        <begin position="13"/>
        <end position="26"/>
    </location>
</feature>